<accession>A0A3M7QJH5</accession>
<organism evidence="1 2">
    <name type="scientific">Brachionus plicatilis</name>
    <name type="common">Marine rotifer</name>
    <name type="synonym">Brachionus muelleri</name>
    <dbReference type="NCBI Taxonomy" id="10195"/>
    <lineage>
        <taxon>Eukaryota</taxon>
        <taxon>Metazoa</taxon>
        <taxon>Spiralia</taxon>
        <taxon>Gnathifera</taxon>
        <taxon>Rotifera</taxon>
        <taxon>Eurotatoria</taxon>
        <taxon>Monogononta</taxon>
        <taxon>Pseudotrocha</taxon>
        <taxon>Ploima</taxon>
        <taxon>Brachionidae</taxon>
        <taxon>Brachionus</taxon>
    </lineage>
</organism>
<sequence>MNSHERDLALSVEEELKHFSPGWAVLARTSRSVPEWYDALIIDSFLTWRDGAGGDGCSAEPVM</sequence>
<gene>
    <name evidence="1" type="ORF">BpHYR1_054396</name>
</gene>
<comment type="caution">
    <text evidence="1">The sequence shown here is derived from an EMBL/GenBank/DDBJ whole genome shotgun (WGS) entry which is preliminary data.</text>
</comment>
<name>A0A3M7QJH5_BRAPC</name>
<evidence type="ECO:0000313" key="1">
    <source>
        <dbReference type="EMBL" id="RNA11108.1"/>
    </source>
</evidence>
<dbReference type="AlphaFoldDB" id="A0A3M7QJH5"/>
<proteinExistence type="predicted"/>
<evidence type="ECO:0000313" key="2">
    <source>
        <dbReference type="Proteomes" id="UP000276133"/>
    </source>
</evidence>
<dbReference type="Proteomes" id="UP000276133">
    <property type="component" value="Unassembled WGS sequence"/>
</dbReference>
<dbReference type="EMBL" id="REGN01006044">
    <property type="protein sequence ID" value="RNA11108.1"/>
    <property type="molecule type" value="Genomic_DNA"/>
</dbReference>
<reference evidence="1 2" key="1">
    <citation type="journal article" date="2018" name="Sci. Rep.">
        <title>Genomic signatures of local adaptation to the degree of environmental predictability in rotifers.</title>
        <authorList>
            <person name="Franch-Gras L."/>
            <person name="Hahn C."/>
            <person name="Garcia-Roger E.M."/>
            <person name="Carmona M.J."/>
            <person name="Serra M."/>
            <person name="Gomez A."/>
        </authorList>
    </citation>
    <scope>NUCLEOTIDE SEQUENCE [LARGE SCALE GENOMIC DNA]</scope>
    <source>
        <strain evidence="1">HYR1</strain>
    </source>
</reference>
<protein>
    <submittedName>
        <fullName evidence="1">Uncharacterized protein</fullName>
    </submittedName>
</protein>
<keyword evidence="2" id="KW-1185">Reference proteome</keyword>